<sequence length="74" mass="8397">MSVCSSRSALQISSTLVTPLAAVRFAPHREQLGHVSPYRAFCCDWELKVVLQPLKPGIRFEELEDISRMDEGRH</sequence>
<reference evidence="1" key="2">
    <citation type="submission" date="2012-05" db="EMBL/GenBank/DDBJ databases">
        <title>The Genome Annotation of Fusarium oxysporum PHW808.</title>
        <authorList>
            <consortium name="The Broad Institute Genomics Platform"/>
            <person name="Ma L.-J."/>
            <person name="Corby-Kistler H."/>
            <person name="Broz K."/>
            <person name="Gale L.R."/>
            <person name="Jonkers W."/>
            <person name="O'Donnell K."/>
            <person name="Ploetz R."/>
            <person name="Steinberg C."/>
            <person name="Schwartz D.C."/>
            <person name="VanEtten H."/>
            <person name="Zhou S."/>
            <person name="Young S.K."/>
            <person name="Zeng Q."/>
            <person name="Gargeya S."/>
            <person name="Fitzgerald M."/>
            <person name="Abouelleil A."/>
            <person name="Alvarado L."/>
            <person name="Chapman S.B."/>
            <person name="Gainer-Dewar J."/>
            <person name="Goldberg J."/>
            <person name="Griggs A."/>
            <person name="Gujja S."/>
            <person name="Hansen M."/>
            <person name="Howarth C."/>
            <person name="Imamovic A."/>
            <person name="Ireland A."/>
            <person name="Larimer J."/>
            <person name="McCowan C."/>
            <person name="Murphy C."/>
            <person name="Pearson M."/>
            <person name="Poon T.W."/>
            <person name="Priest M."/>
            <person name="Roberts A."/>
            <person name="Saif S."/>
            <person name="Shea T."/>
            <person name="Sykes S."/>
            <person name="Wortman J."/>
            <person name="Nusbaum C."/>
            <person name="Birren B."/>
        </authorList>
    </citation>
    <scope>NUCLEOTIDE SEQUENCE</scope>
    <source>
        <strain evidence="1">54008</strain>
    </source>
</reference>
<name>X0IC86_FUSOX</name>
<organism evidence="1">
    <name type="scientific">Fusarium oxysporum f. sp. conglutinans race 2 54008</name>
    <dbReference type="NCBI Taxonomy" id="1089457"/>
    <lineage>
        <taxon>Eukaryota</taxon>
        <taxon>Fungi</taxon>
        <taxon>Dikarya</taxon>
        <taxon>Ascomycota</taxon>
        <taxon>Pezizomycotina</taxon>
        <taxon>Sordariomycetes</taxon>
        <taxon>Hypocreomycetidae</taxon>
        <taxon>Hypocreales</taxon>
        <taxon>Nectriaceae</taxon>
        <taxon>Fusarium</taxon>
        <taxon>Fusarium oxysporum species complex</taxon>
    </lineage>
</organism>
<accession>X0IC86</accession>
<dbReference type="EMBL" id="JH658898">
    <property type="protein sequence ID" value="EXL70809.1"/>
    <property type="molecule type" value="Genomic_DNA"/>
</dbReference>
<evidence type="ECO:0000313" key="1">
    <source>
        <dbReference type="EMBL" id="EXL70809.1"/>
    </source>
</evidence>
<dbReference type="AlphaFoldDB" id="X0IC86"/>
<dbReference type="HOGENOM" id="CLU_2831292_0_0_1"/>
<proteinExistence type="predicted"/>
<protein>
    <submittedName>
        <fullName evidence="1">Uncharacterized protein</fullName>
    </submittedName>
</protein>
<dbReference type="Proteomes" id="UP000030676">
    <property type="component" value="Unassembled WGS sequence"/>
</dbReference>
<gene>
    <name evidence="1" type="ORF">FOPG_13429</name>
</gene>
<reference evidence="1" key="1">
    <citation type="submission" date="2011-11" db="EMBL/GenBank/DDBJ databases">
        <title>The Genome Sequence of Fusarium oxysporum PHW808.</title>
        <authorList>
            <consortium name="The Broad Institute Genome Sequencing Platform"/>
            <person name="Ma L.-J."/>
            <person name="Gale L.R."/>
            <person name="Schwartz D.C."/>
            <person name="Zhou S."/>
            <person name="Corby-Kistler H."/>
            <person name="Young S.K."/>
            <person name="Zeng Q."/>
            <person name="Gargeya S."/>
            <person name="Fitzgerald M."/>
            <person name="Haas B."/>
            <person name="Abouelleil A."/>
            <person name="Alvarado L."/>
            <person name="Arachchi H.M."/>
            <person name="Berlin A."/>
            <person name="Brown A."/>
            <person name="Chapman S.B."/>
            <person name="Chen Z."/>
            <person name="Dunbar C."/>
            <person name="Freedman E."/>
            <person name="Gearin G."/>
            <person name="Goldberg J."/>
            <person name="Griggs A."/>
            <person name="Gujja S."/>
            <person name="Heiman D."/>
            <person name="Howarth C."/>
            <person name="Larson L."/>
            <person name="Lui A."/>
            <person name="MacDonald P.J.P."/>
            <person name="Montmayeur A."/>
            <person name="Murphy C."/>
            <person name="Neiman D."/>
            <person name="Pearson M."/>
            <person name="Priest M."/>
            <person name="Roberts A."/>
            <person name="Saif S."/>
            <person name="Shea T."/>
            <person name="Shenoy N."/>
            <person name="Sisk P."/>
            <person name="Stolte C."/>
            <person name="Sykes S."/>
            <person name="Wortman J."/>
            <person name="Nusbaum C."/>
            <person name="Birren B."/>
        </authorList>
    </citation>
    <scope>NUCLEOTIDE SEQUENCE [LARGE SCALE GENOMIC DNA]</scope>
    <source>
        <strain evidence="1">54008</strain>
    </source>
</reference>